<keyword evidence="3" id="KW-1185">Reference proteome</keyword>
<dbReference type="Proteomes" id="UP000076722">
    <property type="component" value="Unassembled WGS sequence"/>
</dbReference>
<dbReference type="EMBL" id="KV419397">
    <property type="protein sequence ID" value="KZS97405.1"/>
    <property type="molecule type" value="Genomic_DNA"/>
</dbReference>
<sequence>MESTAERQERHVSRKGISSRHAAAHDSLSCSRLGVAPMFIPPELIREIAESIRISDRESLRRKTWEQWHEESLTLIALSSVSRIWRDESLPVLWSEIFVYSSDYAELDRLEAQVAKLLSVLTSSQSEASYAVHLKRLSVHLALKSASGWPSPILTHNLEELISISSRLRYLRVWFNADWITLSPRLSSLIFPDLKILSLNLLPSNTRRPQLMGEFLTNHPGLEDVYLALGSEFQGQDLRPSNPLPNIRNFIGTLSEMRMFSSESRLTAVEVGISHRRGIAHTSVQQSFVHELSLLENPLPYVTTLCINTPNIPFNRVTLTALARSFPSLEILTGFQANNEYLEFLASDVESLSWCLPRLTALTMHLETIGSEQANTPTVAPEDIRAASVRLLRRLFPAISQARIVIRPKTRTDRF</sequence>
<feature type="compositionally biased region" description="Basic and acidic residues" evidence="1">
    <location>
        <begin position="1"/>
        <end position="11"/>
    </location>
</feature>
<name>A0A164Z001_9AGAM</name>
<evidence type="ECO:0000313" key="3">
    <source>
        <dbReference type="Proteomes" id="UP000076722"/>
    </source>
</evidence>
<proteinExistence type="predicted"/>
<reference evidence="2 3" key="1">
    <citation type="journal article" date="2016" name="Mol. Biol. Evol.">
        <title>Comparative Genomics of Early-Diverging Mushroom-Forming Fungi Provides Insights into the Origins of Lignocellulose Decay Capabilities.</title>
        <authorList>
            <person name="Nagy L.G."/>
            <person name="Riley R."/>
            <person name="Tritt A."/>
            <person name="Adam C."/>
            <person name="Daum C."/>
            <person name="Floudas D."/>
            <person name="Sun H."/>
            <person name="Yadav J.S."/>
            <person name="Pangilinan J."/>
            <person name="Larsson K.H."/>
            <person name="Matsuura K."/>
            <person name="Barry K."/>
            <person name="Labutti K."/>
            <person name="Kuo R."/>
            <person name="Ohm R.A."/>
            <person name="Bhattacharya S.S."/>
            <person name="Shirouzu T."/>
            <person name="Yoshinaga Y."/>
            <person name="Martin F.M."/>
            <person name="Grigoriev I.V."/>
            <person name="Hibbett D.S."/>
        </authorList>
    </citation>
    <scope>NUCLEOTIDE SEQUENCE [LARGE SCALE GENOMIC DNA]</scope>
    <source>
        <strain evidence="2 3">HHB9708</strain>
    </source>
</reference>
<evidence type="ECO:0000313" key="2">
    <source>
        <dbReference type="EMBL" id="KZS97405.1"/>
    </source>
</evidence>
<organism evidence="2 3">
    <name type="scientific">Sistotremastrum niveocremeum HHB9708</name>
    <dbReference type="NCBI Taxonomy" id="1314777"/>
    <lineage>
        <taxon>Eukaryota</taxon>
        <taxon>Fungi</taxon>
        <taxon>Dikarya</taxon>
        <taxon>Basidiomycota</taxon>
        <taxon>Agaricomycotina</taxon>
        <taxon>Agaricomycetes</taxon>
        <taxon>Sistotremastrales</taxon>
        <taxon>Sistotremastraceae</taxon>
        <taxon>Sertulicium</taxon>
        <taxon>Sertulicium niveocremeum</taxon>
    </lineage>
</organism>
<protein>
    <recommendedName>
        <fullName evidence="4">F-box domain-containing protein</fullName>
    </recommendedName>
</protein>
<evidence type="ECO:0008006" key="4">
    <source>
        <dbReference type="Google" id="ProtNLM"/>
    </source>
</evidence>
<gene>
    <name evidence="2" type="ORF">SISNIDRAFT_251348</name>
</gene>
<dbReference type="AlphaFoldDB" id="A0A164Z001"/>
<accession>A0A164Z001</accession>
<feature type="region of interest" description="Disordered" evidence="1">
    <location>
        <begin position="1"/>
        <end position="20"/>
    </location>
</feature>
<evidence type="ECO:0000256" key="1">
    <source>
        <dbReference type="SAM" id="MobiDB-lite"/>
    </source>
</evidence>